<protein>
    <submittedName>
        <fullName evidence="1">Uncharacterized protein</fullName>
    </submittedName>
</protein>
<comment type="caution">
    <text evidence="1">The sequence shown here is derived from an EMBL/GenBank/DDBJ whole genome shotgun (WGS) entry which is preliminary data.</text>
</comment>
<dbReference type="Proteomes" id="UP000805704">
    <property type="component" value="Chromosome 6"/>
</dbReference>
<sequence length="245" mass="26834">MKGVTPRESLKNAFIPMDNLVNVMDTDSYADKALQFMTFSPLIHLESKPESDDSLSDTDMDSSEKTDSSYEKSDPSPSPADIECLYDDNSDAEDCSSEDEDGPSDTESCICKDSLTNSGYDADTENNSEKSSDIKSSIDGCSNDDDHIRPTRMTCFADPCFTDEDDIKPVFSYSSGGDSLPIFSDRDNTRPTEPSLHFDEASSENRPSTPGFCGEDLPSESSNYGHSGRVYPTIGYQFAPRGGIR</sequence>
<evidence type="ECO:0000313" key="1">
    <source>
        <dbReference type="EMBL" id="KAG8002245.1"/>
    </source>
</evidence>
<reference evidence="1" key="1">
    <citation type="submission" date="2020-04" db="EMBL/GenBank/DDBJ databases">
        <title>A chromosome-scale assembly and high-density genetic map of the yellow drum (Nibea albiflora) genome.</title>
        <authorList>
            <person name="Xu D."/>
            <person name="Zhang W."/>
            <person name="Chen R."/>
            <person name="Tan P."/>
            <person name="Wang L."/>
            <person name="Song H."/>
            <person name="Tian L."/>
            <person name="Zhu Q."/>
            <person name="Wang B."/>
        </authorList>
    </citation>
    <scope>NUCLEOTIDE SEQUENCE</scope>
    <source>
        <strain evidence="1">ZJHYS-2018</strain>
    </source>
</reference>
<proteinExistence type="predicted"/>
<name>A0ACB7EJF6_NIBAL</name>
<dbReference type="EMBL" id="CM024794">
    <property type="protein sequence ID" value="KAG8002245.1"/>
    <property type="molecule type" value="Genomic_DNA"/>
</dbReference>
<gene>
    <name evidence="1" type="ORF">GBF38_012675</name>
</gene>
<evidence type="ECO:0000313" key="2">
    <source>
        <dbReference type="Proteomes" id="UP000805704"/>
    </source>
</evidence>
<organism evidence="1 2">
    <name type="scientific">Nibea albiflora</name>
    <name type="common">Yellow drum</name>
    <name type="synonym">Corvina albiflora</name>
    <dbReference type="NCBI Taxonomy" id="240163"/>
    <lineage>
        <taxon>Eukaryota</taxon>
        <taxon>Metazoa</taxon>
        <taxon>Chordata</taxon>
        <taxon>Craniata</taxon>
        <taxon>Vertebrata</taxon>
        <taxon>Euteleostomi</taxon>
        <taxon>Actinopterygii</taxon>
        <taxon>Neopterygii</taxon>
        <taxon>Teleostei</taxon>
        <taxon>Neoteleostei</taxon>
        <taxon>Acanthomorphata</taxon>
        <taxon>Eupercaria</taxon>
        <taxon>Sciaenidae</taxon>
        <taxon>Nibea</taxon>
    </lineage>
</organism>
<keyword evidence="2" id="KW-1185">Reference proteome</keyword>
<accession>A0ACB7EJF6</accession>